<dbReference type="EMBL" id="CP034279">
    <property type="protein sequence ID" value="QGV79976.1"/>
    <property type="molecule type" value="Genomic_DNA"/>
</dbReference>
<dbReference type="AlphaFoldDB" id="A0A6I6FSP8"/>
<dbReference type="OrthoDB" id="4412570at2"/>
<dbReference type="Proteomes" id="UP000422572">
    <property type="component" value="Chromosome"/>
</dbReference>
<name>A0A6I6FSP8_9ACTN</name>
<dbReference type="RefSeq" id="WP_156693706.1">
    <property type="nucleotide sequence ID" value="NZ_CP034279.1"/>
</dbReference>
<keyword evidence="1" id="KW-0732">Signal</keyword>
<evidence type="ECO:0000313" key="3">
    <source>
        <dbReference type="Proteomes" id="UP000422572"/>
    </source>
</evidence>
<protein>
    <submittedName>
        <fullName evidence="2">Uncharacterized protein</fullName>
    </submittedName>
</protein>
<sequence>MATVTAAAIFTTTAAHGAPAPAAEPPQDSVAAQAAKLIEKYTGVEDIVPSTPSEGGALEAVTVEGEGRRTVTAPATAHGTVQSTAADGNSIGIGLPSSDGVSGARTVGGTIVYPSAARDADLAVQPTAQGVRSLIVIKSETAAKEYRFGLDLPTGAVTEHQDDGSVIVSKDGEILGTFTAPWAKDARGAAVPTSYRVEDGALVQTVAFDENTAFPVVADPSWWEETKYLAVCGAAVAGVLLSFLPAGSSIKVVRAVALFKRYGAKKTASIIWRFVNGKRIGSTEREAVKAFIGITLIANNCKR</sequence>
<feature type="signal peptide" evidence="1">
    <location>
        <begin position="1"/>
        <end position="17"/>
    </location>
</feature>
<reference evidence="2 3" key="1">
    <citation type="submission" date="2018-12" db="EMBL/GenBank/DDBJ databases">
        <title>Complete genome sequence of Streptomyces ficellus NRRL8067, the producer of ficellomycin, feldamycin and nojirimycin.</title>
        <authorList>
            <person name="Zhang H."/>
            <person name="Yue R."/>
            <person name="Liu Y."/>
            <person name="Li M."/>
            <person name="Mu H."/>
            <person name="Zhang J."/>
        </authorList>
    </citation>
    <scope>NUCLEOTIDE SEQUENCE [LARGE SCALE GENOMIC DNA]</scope>
    <source>
        <strain evidence="2 3">NRRL 8067</strain>
    </source>
</reference>
<dbReference type="KEGG" id="sfic:EIZ62_18375"/>
<proteinExistence type="predicted"/>
<evidence type="ECO:0000256" key="1">
    <source>
        <dbReference type="SAM" id="SignalP"/>
    </source>
</evidence>
<accession>A0A6I6FSP8</accession>
<organism evidence="2 3">
    <name type="scientific">Streptomyces ficellus</name>
    <dbReference type="NCBI Taxonomy" id="1977088"/>
    <lineage>
        <taxon>Bacteria</taxon>
        <taxon>Bacillati</taxon>
        <taxon>Actinomycetota</taxon>
        <taxon>Actinomycetes</taxon>
        <taxon>Kitasatosporales</taxon>
        <taxon>Streptomycetaceae</taxon>
        <taxon>Streptomyces</taxon>
    </lineage>
</organism>
<keyword evidence="3" id="KW-1185">Reference proteome</keyword>
<feature type="chain" id="PRO_5039695993" evidence="1">
    <location>
        <begin position="18"/>
        <end position="303"/>
    </location>
</feature>
<gene>
    <name evidence="2" type="ORF">EIZ62_18375</name>
</gene>
<evidence type="ECO:0000313" key="2">
    <source>
        <dbReference type="EMBL" id="QGV79976.1"/>
    </source>
</evidence>